<feature type="region of interest" description="Disordered" evidence="1">
    <location>
        <begin position="13"/>
        <end position="73"/>
    </location>
</feature>
<dbReference type="Pfam" id="PF20415">
    <property type="entry name" value="DUF6699"/>
    <property type="match status" value="1"/>
</dbReference>
<feature type="region of interest" description="Disordered" evidence="1">
    <location>
        <begin position="379"/>
        <end position="425"/>
    </location>
</feature>
<feature type="compositionally biased region" description="Basic and acidic residues" evidence="1">
    <location>
        <begin position="383"/>
        <end position="395"/>
    </location>
</feature>
<dbReference type="eggNOG" id="ENOG502SN9R">
    <property type="taxonomic scope" value="Eukaryota"/>
</dbReference>
<feature type="region of interest" description="Disordered" evidence="1">
    <location>
        <begin position="140"/>
        <end position="160"/>
    </location>
</feature>
<dbReference type="AlphaFoldDB" id="S8DZJ4"/>
<dbReference type="EMBL" id="KE504166">
    <property type="protein sequence ID" value="EPS98406.1"/>
    <property type="molecule type" value="Genomic_DNA"/>
</dbReference>
<accession>S8DZJ4</accession>
<keyword evidence="4" id="KW-1185">Reference proteome</keyword>
<proteinExistence type="predicted"/>
<evidence type="ECO:0000256" key="1">
    <source>
        <dbReference type="SAM" id="MobiDB-lite"/>
    </source>
</evidence>
<sequence>MMGSAPGSYYIPPTALPPQGAPTSPHAPVNSGGFSADWTGFPTSASAATSPYMQAGSPPQSAHSPAYPPQSAPGTGYNAFQQPLPGYGGQTPGMHPGVHPTMWPMMGMGMGMGMGMPMMQTPFMNMMPPGWGGTPYMPPGGGLPPQGAPAPPPAAAPAQPRMPPMYAEQFDKIDKFAEGPHYGPVLTPLMVKKVRARPELNPLLVSPPEEGEHDYIKWNMLFPTAQCQRSSDPAHRSWSNGRHAPATWPRVTSLRLVSRAVPTPIEVSAANTEAGVTCGDVIEAICTYMNGRLTQQQFNVASDAQKRVLSEAYYHNRSTAQGVPGGRLPQTLLRFDWLGQDTMYGGCETNEQFVRELCGGLLPCVFELKTMRRYPMTEQEIQDQARREAEADSRHSRSRRRSRATSRATSVAASRVSSEQPGDED</sequence>
<dbReference type="STRING" id="743788.S8DZJ4"/>
<dbReference type="HOGENOM" id="CLU_034121_0_0_1"/>
<name>S8DZJ4_FOMSC</name>
<evidence type="ECO:0000313" key="4">
    <source>
        <dbReference type="Proteomes" id="UP000015241"/>
    </source>
</evidence>
<gene>
    <name evidence="3" type="ORF">FOMPIDRAFT_1126725</name>
</gene>
<dbReference type="OrthoDB" id="21474at2759"/>
<reference evidence="3 4" key="1">
    <citation type="journal article" date="2012" name="Science">
        <title>The Paleozoic origin of enzymatic lignin decomposition reconstructed from 31 fungal genomes.</title>
        <authorList>
            <person name="Floudas D."/>
            <person name="Binder M."/>
            <person name="Riley R."/>
            <person name="Barry K."/>
            <person name="Blanchette R.A."/>
            <person name="Henrissat B."/>
            <person name="Martinez A.T."/>
            <person name="Otillar R."/>
            <person name="Spatafora J.W."/>
            <person name="Yadav J.S."/>
            <person name="Aerts A."/>
            <person name="Benoit I."/>
            <person name="Boyd A."/>
            <person name="Carlson A."/>
            <person name="Copeland A."/>
            <person name="Coutinho P.M."/>
            <person name="de Vries R.P."/>
            <person name="Ferreira P."/>
            <person name="Findley K."/>
            <person name="Foster B."/>
            <person name="Gaskell J."/>
            <person name="Glotzer D."/>
            <person name="Gorecki P."/>
            <person name="Heitman J."/>
            <person name="Hesse C."/>
            <person name="Hori C."/>
            <person name="Igarashi K."/>
            <person name="Jurgens J.A."/>
            <person name="Kallen N."/>
            <person name="Kersten P."/>
            <person name="Kohler A."/>
            <person name="Kuees U."/>
            <person name="Kumar T.K.A."/>
            <person name="Kuo A."/>
            <person name="LaButti K."/>
            <person name="Larrondo L.F."/>
            <person name="Lindquist E."/>
            <person name="Ling A."/>
            <person name="Lombard V."/>
            <person name="Lucas S."/>
            <person name="Lundell T."/>
            <person name="Martin R."/>
            <person name="McLaughlin D.J."/>
            <person name="Morgenstern I."/>
            <person name="Morin E."/>
            <person name="Murat C."/>
            <person name="Nagy L.G."/>
            <person name="Nolan M."/>
            <person name="Ohm R.A."/>
            <person name="Patyshakuliyeva A."/>
            <person name="Rokas A."/>
            <person name="Ruiz-Duenas F.J."/>
            <person name="Sabat G."/>
            <person name="Salamov A."/>
            <person name="Samejima M."/>
            <person name="Schmutz J."/>
            <person name="Slot J.C."/>
            <person name="St John F."/>
            <person name="Stenlid J."/>
            <person name="Sun H."/>
            <person name="Sun S."/>
            <person name="Syed K."/>
            <person name="Tsang A."/>
            <person name="Wiebenga A."/>
            <person name="Young D."/>
            <person name="Pisabarro A."/>
            <person name="Eastwood D.C."/>
            <person name="Martin F."/>
            <person name="Cullen D."/>
            <person name="Grigoriev I.V."/>
            <person name="Hibbett D.S."/>
        </authorList>
    </citation>
    <scope>NUCLEOTIDE SEQUENCE</scope>
    <source>
        <strain evidence="4">FP-58527</strain>
    </source>
</reference>
<evidence type="ECO:0000259" key="2">
    <source>
        <dbReference type="Pfam" id="PF20415"/>
    </source>
</evidence>
<dbReference type="Proteomes" id="UP000015241">
    <property type="component" value="Unassembled WGS sequence"/>
</dbReference>
<organism evidence="3 4">
    <name type="scientific">Fomitopsis schrenkii</name>
    <name type="common">Brown rot fungus</name>
    <dbReference type="NCBI Taxonomy" id="2126942"/>
    <lineage>
        <taxon>Eukaryota</taxon>
        <taxon>Fungi</taxon>
        <taxon>Dikarya</taxon>
        <taxon>Basidiomycota</taxon>
        <taxon>Agaricomycotina</taxon>
        <taxon>Agaricomycetes</taxon>
        <taxon>Polyporales</taxon>
        <taxon>Fomitopsis</taxon>
    </lineage>
</organism>
<feature type="domain" description="DUF6699" evidence="2">
    <location>
        <begin position="216"/>
        <end position="349"/>
    </location>
</feature>
<dbReference type="InParanoid" id="S8DZJ4"/>
<evidence type="ECO:0000313" key="3">
    <source>
        <dbReference type="EMBL" id="EPS98406.1"/>
    </source>
</evidence>
<feature type="compositionally biased region" description="Polar residues" evidence="1">
    <location>
        <begin position="41"/>
        <end position="63"/>
    </location>
</feature>
<dbReference type="InterPro" id="IPR046522">
    <property type="entry name" value="DUF6699"/>
</dbReference>
<protein>
    <recommendedName>
        <fullName evidence="2">DUF6699 domain-containing protein</fullName>
    </recommendedName>
</protein>
<feature type="compositionally biased region" description="Low complexity" evidence="1">
    <location>
        <begin position="405"/>
        <end position="418"/>
    </location>
</feature>